<comment type="caution">
    <text evidence="1">The sequence shown here is derived from an EMBL/GenBank/DDBJ whole genome shotgun (WGS) entry which is preliminary data.</text>
</comment>
<organism evidence="1 2">
    <name type="scientific">Caballeronia sordidicola</name>
    <name type="common">Burkholderia sordidicola</name>
    <dbReference type="NCBI Taxonomy" id="196367"/>
    <lineage>
        <taxon>Bacteria</taxon>
        <taxon>Pseudomonadati</taxon>
        <taxon>Pseudomonadota</taxon>
        <taxon>Betaproteobacteria</taxon>
        <taxon>Burkholderiales</taxon>
        <taxon>Burkholderiaceae</taxon>
        <taxon>Caballeronia</taxon>
    </lineage>
</organism>
<evidence type="ECO:0000313" key="1">
    <source>
        <dbReference type="EMBL" id="OXC80383.1"/>
    </source>
</evidence>
<protein>
    <submittedName>
        <fullName evidence="1">Uncharacterized protein</fullName>
    </submittedName>
</protein>
<dbReference type="Proteomes" id="UP000214720">
    <property type="component" value="Unassembled WGS sequence"/>
</dbReference>
<evidence type="ECO:0000313" key="2">
    <source>
        <dbReference type="Proteomes" id="UP000214720"/>
    </source>
</evidence>
<name>A0A226XAP8_CABSO</name>
<accession>A0A226XAP8</accession>
<dbReference type="AlphaFoldDB" id="A0A226XAP8"/>
<dbReference type="EMBL" id="MTHB01000018">
    <property type="protein sequence ID" value="OXC80383.1"/>
    <property type="molecule type" value="Genomic_DNA"/>
</dbReference>
<sequence>MPCDLDEDATSGLLDLTQKDRINAQDSTRDLQSFDVFLNEVNKRRAYDQAELISLRQNWADAILCVELQEWAATKLAKEHPVWKNPRGGSDRRAATEMRSVCDNLFKRIGL</sequence>
<proteinExistence type="predicted"/>
<dbReference type="OrthoDB" id="9785810at2"/>
<dbReference type="RefSeq" id="WP_089158988.1">
    <property type="nucleotide sequence ID" value="NZ_MTHB01000018.1"/>
</dbReference>
<gene>
    <name evidence="1" type="ORF">BSU04_01935</name>
</gene>
<reference evidence="2" key="1">
    <citation type="submission" date="2017-01" db="EMBL/GenBank/DDBJ databases">
        <title>Genome Analysis of Deinococcus marmoris KOPRI26562.</title>
        <authorList>
            <person name="Kim J.H."/>
            <person name="Oh H.-M."/>
        </authorList>
    </citation>
    <scope>NUCLEOTIDE SEQUENCE [LARGE SCALE GENOMIC DNA]</scope>
    <source>
        <strain evidence="2">PAMC 26633</strain>
    </source>
</reference>